<feature type="domain" description="ACT" evidence="6">
    <location>
        <begin position="326"/>
        <end position="405"/>
    </location>
</feature>
<dbReference type="RefSeq" id="WP_167220312.1">
    <property type="nucleotide sequence ID" value="NZ_JAAQPH010000001.1"/>
</dbReference>
<dbReference type="EC" id="4.3.1.19" evidence="7"/>
<dbReference type="Gene3D" id="3.30.70.260">
    <property type="match status" value="1"/>
</dbReference>
<dbReference type="GO" id="GO:0004794">
    <property type="term" value="F:threonine deaminase activity"/>
    <property type="evidence" value="ECO:0007669"/>
    <property type="project" value="UniProtKB-EC"/>
</dbReference>
<proteinExistence type="inferred from homology"/>
<evidence type="ECO:0000313" key="8">
    <source>
        <dbReference type="Proteomes" id="UP000761264"/>
    </source>
</evidence>
<evidence type="ECO:0000256" key="3">
    <source>
        <dbReference type="ARBA" id="ARBA00022898"/>
    </source>
</evidence>
<evidence type="ECO:0000313" key="7">
    <source>
        <dbReference type="EMBL" id="NIA67016.1"/>
    </source>
</evidence>
<dbReference type="NCBIfam" id="NF005600">
    <property type="entry name" value="PRK07334.1"/>
    <property type="match status" value="1"/>
</dbReference>
<reference evidence="7" key="1">
    <citation type="submission" date="2020-03" db="EMBL/GenBank/DDBJ databases">
        <title>Genome of Pelagibius litoralis DSM 21314T.</title>
        <authorList>
            <person name="Wang G."/>
        </authorList>
    </citation>
    <scope>NUCLEOTIDE SEQUENCE</scope>
    <source>
        <strain evidence="7">DSM 21314</strain>
    </source>
</reference>
<dbReference type="InterPro" id="IPR045865">
    <property type="entry name" value="ACT-like_dom_sf"/>
</dbReference>
<dbReference type="InterPro" id="IPR036052">
    <property type="entry name" value="TrpB-like_PALP_sf"/>
</dbReference>
<dbReference type="GO" id="GO:0006565">
    <property type="term" value="P:L-serine catabolic process"/>
    <property type="evidence" value="ECO:0007669"/>
    <property type="project" value="TreeGrafter"/>
</dbReference>
<keyword evidence="3" id="KW-0663">Pyridoxal phosphate</keyword>
<evidence type="ECO:0000259" key="6">
    <source>
        <dbReference type="PROSITE" id="PS51671"/>
    </source>
</evidence>
<organism evidence="7 8">
    <name type="scientific">Pelagibius litoralis</name>
    <dbReference type="NCBI Taxonomy" id="374515"/>
    <lineage>
        <taxon>Bacteria</taxon>
        <taxon>Pseudomonadati</taxon>
        <taxon>Pseudomonadota</taxon>
        <taxon>Alphaproteobacteria</taxon>
        <taxon>Rhodospirillales</taxon>
        <taxon>Rhodovibrionaceae</taxon>
        <taxon>Pelagibius</taxon>
    </lineage>
</organism>
<dbReference type="InterPro" id="IPR002912">
    <property type="entry name" value="ACT_dom"/>
</dbReference>
<dbReference type="Pfam" id="PF00291">
    <property type="entry name" value="PALP"/>
    <property type="match status" value="1"/>
</dbReference>
<sequence length="409" mass="43648">MTTTLEHIRDAAERLRGQVIRTPLVRAGRLSERLGCELFLKLENLQHTGSFKDRGSYIRLSNLSKDEAQRGVIAMSAGNHAQGVAYHAQRLGIPATIVMPEFAPFSKVERTRAFGARIVLTGDTLDASAQAAYQIAEDENLTFVHPFDDSDVIAGQGTVGLEILEDSPDIEAIVVPIGGGGLMSAIATVAKDANPAIQLIGVESELFPSMSDSIKGRNTMKGGHSLADGIAVKVPGKLTRPIIEKLVDDIVVVAESDIENAIQRLAEEQKLVAEGAGAAGIAAILANPERFAGRKVAVVICGGNIDLKLLSGILTRGLIRDGRMVRLRIGIIDQPGVLARIASLIGKTGGNIIEVYHQRLFYDVPAKQADVDVVLETRNSEHVKEVVASLQADGFPARILSDHSAQGTL</sequence>
<gene>
    <name evidence="7" type="ORF">HBA54_00245</name>
</gene>
<dbReference type="GO" id="GO:0030170">
    <property type="term" value="F:pyridoxal phosphate binding"/>
    <property type="evidence" value="ECO:0007669"/>
    <property type="project" value="UniProtKB-ARBA"/>
</dbReference>
<dbReference type="PANTHER" id="PTHR48078:SF6">
    <property type="entry name" value="L-THREONINE DEHYDRATASE CATABOLIC TDCB"/>
    <property type="match status" value="1"/>
</dbReference>
<dbReference type="Pfam" id="PF13291">
    <property type="entry name" value="ACT_4"/>
    <property type="match status" value="1"/>
</dbReference>
<dbReference type="FunFam" id="3.40.50.1100:FF:000007">
    <property type="entry name" value="L-threonine dehydratase catabolic TdcB"/>
    <property type="match status" value="1"/>
</dbReference>
<evidence type="ECO:0000256" key="5">
    <source>
        <dbReference type="ARBA" id="ARBA00049406"/>
    </source>
</evidence>
<dbReference type="InterPro" id="IPR044561">
    <property type="entry name" value="ACT_ThrD-II-like"/>
</dbReference>
<dbReference type="EMBL" id="JAAQPH010000001">
    <property type="protein sequence ID" value="NIA67016.1"/>
    <property type="molecule type" value="Genomic_DNA"/>
</dbReference>
<dbReference type="InterPro" id="IPR005789">
    <property type="entry name" value="Thr_deHydtase_catblc"/>
</dbReference>
<comment type="caution">
    <text evidence="7">The sequence shown here is derived from an EMBL/GenBank/DDBJ whole genome shotgun (WGS) entry which is preliminary data.</text>
</comment>
<dbReference type="InterPro" id="IPR001926">
    <property type="entry name" value="TrpB-like_PALP"/>
</dbReference>
<keyword evidence="8" id="KW-1185">Reference proteome</keyword>
<dbReference type="GO" id="GO:0006567">
    <property type="term" value="P:L-threonine catabolic process"/>
    <property type="evidence" value="ECO:0007669"/>
    <property type="project" value="InterPro"/>
</dbReference>
<evidence type="ECO:0000256" key="1">
    <source>
        <dbReference type="ARBA" id="ARBA00001933"/>
    </source>
</evidence>
<dbReference type="CDD" id="cd01562">
    <property type="entry name" value="Thr-dehyd"/>
    <property type="match status" value="1"/>
</dbReference>
<dbReference type="FunFam" id="3.40.50.1100:FF:000005">
    <property type="entry name" value="Threonine dehydratase catabolic"/>
    <property type="match status" value="1"/>
</dbReference>
<dbReference type="AlphaFoldDB" id="A0A967C4D5"/>
<comment type="cofactor">
    <cofactor evidence="1">
        <name>pyridoxal 5'-phosphate</name>
        <dbReference type="ChEBI" id="CHEBI:597326"/>
    </cofactor>
</comment>
<dbReference type="CDD" id="cd04886">
    <property type="entry name" value="ACT_ThrD-II-like"/>
    <property type="match status" value="1"/>
</dbReference>
<dbReference type="GO" id="GO:0003941">
    <property type="term" value="F:L-serine ammonia-lyase activity"/>
    <property type="evidence" value="ECO:0007669"/>
    <property type="project" value="UniProtKB-EC"/>
</dbReference>
<dbReference type="PANTHER" id="PTHR48078">
    <property type="entry name" value="THREONINE DEHYDRATASE, MITOCHONDRIAL-RELATED"/>
    <property type="match status" value="1"/>
</dbReference>
<dbReference type="SUPFAM" id="SSF55021">
    <property type="entry name" value="ACT-like"/>
    <property type="match status" value="1"/>
</dbReference>
<evidence type="ECO:0000256" key="2">
    <source>
        <dbReference type="ARBA" id="ARBA00010869"/>
    </source>
</evidence>
<comment type="similarity">
    <text evidence="2">Belongs to the serine/threonine dehydratase family.</text>
</comment>
<dbReference type="SUPFAM" id="SSF53686">
    <property type="entry name" value="Tryptophan synthase beta subunit-like PLP-dependent enzymes"/>
    <property type="match status" value="1"/>
</dbReference>
<evidence type="ECO:0000256" key="4">
    <source>
        <dbReference type="ARBA" id="ARBA00023239"/>
    </source>
</evidence>
<accession>A0A967C4D5</accession>
<keyword evidence="4 7" id="KW-0456">Lyase</keyword>
<dbReference type="NCBIfam" id="TIGR01127">
    <property type="entry name" value="ilvA_1Cterm"/>
    <property type="match status" value="1"/>
</dbReference>
<dbReference type="GO" id="GO:0009097">
    <property type="term" value="P:isoleucine biosynthetic process"/>
    <property type="evidence" value="ECO:0007669"/>
    <property type="project" value="TreeGrafter"/>
</dbReference>
<dbReference type="Gene3D" id="3.40.50.1100">
    <property type="match status" value="2"/>
</dbReference>
<protein>
    <submittedName>
        <fullName evidence="7">Threonine ammonia-lyase</fullName>
        <ecNumber evidence="7">4.3.1.19</ecNumber>
    </submittedName>
</protein>
<dbReference type="InterPro" id="IPR050147">
    <property type="entry name" value="Ser/Thr_Dehydratase"/>
</dbReference>
<comment type="catalytic activity">
    <reaction evidence="5">
        <text>L-serine = pyruvate + NH4(+)</text>
        <dbReference type="Rhea" id="RHEA:19169"/>
        <dbReference type="ChEBI" id="CHEBI:15361"/>
        <dbReference type="ChEBI" id="CHEBI:28938"/>
        <dbReference type="ChEBI" id="CHEBI:33384"/>
        <dbReference type="EC" id="4.3.1.17"/>
    </reaction>
</comment>
<name>A0A967C4D5_9PROT</name>
<dbReference type="PROSITE" id="PS51671">
    <property type="entry name" value="ACT"/>
    <property type="match status" value="1"/>
</dbReference>
<dbReference type="Proteomes" id="UP000761264">
    <property type="component" value="Unassembled WGS sequence"/>
</dbReference>